<evidence type="ECO:0000256" key="3">
    <source>
        <dbReference type="ARBA" id="ARBA00022630"/>
    </source>
</evidence>
<feature type="domain" description="Acyl-CoA dehydrogenase/oxidase C-terminal" evidence="7">
    <location>
        <begin position="243"/>
        <end position="390"/>
    </location>
</feature>
<dbReference type="Proteomes" id="UP001064782">
    <property type="component" value="Unassembled WGS sequence"/>
</dbReference>
<dbReference type="GO" id="GO:0033539">
    <property type="term" value="P:fatty acid beta-oxidation using acyl-CoA dehydrogenase"/>
    <property type="evidence" value="ECO:0007669"/>
    <property type="project" value="TreeGrafter"/>
</dbReference>
<organism evidence="11 12">
    <name type="scientific">Mycobacterium kiyosense</name>
    <dbReference type="NCBI Taxonomy" id="2871094"/>
    <lineage>
        <taxon>Bacteria</taxon>
        <taxon>Bacillati</taxon>
        <taxon>Actinomycetota</taxon>
        <taxon>Actinomycetes</taxon>
        <taxon>Mycobacteriales</taxon>
        <taxon>Mycobacteriaceae</taxon>
        <taxon>Mycobacterium</taxon>
    </lineage>
</organism>
<dbReference type="EMBL" id="BRZI01000006">
    <property type="protein sequence ID" value="GLD29497.1"/>
    <property type="molecule type" value="Genomic_DNA"/>
</dbReference>
<dbReference type="Gene3D" id="2.40.110.10">
    <property type="entry name" value="Butyryl-CoA Dehydrogenase, subunit A, domain 2"/>
    <property type="match status" value="1"/>
</dbReference>
<dbReference type="Proteomes" id="UP001165663">
    <property type="component" value="Unassembled WGS sequence"/>
</dbReference>
<keyword evidence="3 6" id="KW-0285">Flavoprotein</keyword>
<feature type="domain" description="Acyl-CoA dehydrogenase/oxidase N-terminal" evidence="9">
    <location>
        <begin position="20"/>
        <end position="130"/>
    </location>
</feature>
<dbReference type="GO" id="GO:0005737">
    <property type="term" value="C:cytoplasm"/>
    <property type="evidence" value="ECO:0007669"/>
    <property type="project" value="TreeGrafter"/>
</dbReference>
<dbReference type="AlphaFoldDB" id="A0A9P3Q6A0"/>
<accession>A0A9P3Q6A0</accession>
<dbReference type="SUPFAM" id="SSF47203">
    <property type="entry name" value="Acyl-CoA dehydrogenase C-terminal domain-like"/>
    <property type="match status" value="1"/>
</dbReference>
<dbReference type="Gene3D" id="1.20.140.10">
    <property type="entry name" value="Butyryl-CoA Dehydrogenase, subunit A, domain 3"/>
    <property type="match status" value="1"/>
</dbReference>
<dbReference type="CDD" id="cd00567">
    <property type="entry name" value="ACAD"/>
    <property type="match status" value="1"/>
</dbReference>
<gene>
    <name evidence="11" type="ORF">Mkiyose1413_13800</name>
    <name evidence="10" type="ORF">SRL2020028_02880</name>
</gene>
<keyword evidence="12" id="KW-1185">Reference proteome</keyword>
<dbReference type="GO" id="GO:0050660">
    <property type="term" value="F:flavin adenine dinucleotide binding"/>
    <property type="evidence" value="ECO:0007669"/>
    <property type="project" value="InterPro"/>
</dbReference>
<dbReference type="Pfam" id="PF00441">
    <property type="entry name" value="Acyl-CoA_dh_1"/>
    <property type="match status" value="1"/>
</dbReference>
<dbReference type="PANTHER" id="PTHR48083">
    <property type="entry name" value="MEDIUM-CHAIN SPECIFIC ACYL-COA DEHYDROGENASE, MITOCHONDRIAL-RELATED"/>
    <property type="match status" value="1"/>
</dbReference>
<sequence>MTGITQDALGAEPVMRLVPSDEEKMLRDSVAQIAQSFGHSYFMQQVRNGGSASELWNALGEQGFLGVCLPVEYGGGGQSLWTLMIVAEELAAAGCPMVPLVFSQAICGQLIAKYGTTGQKDAWLEGIASGAMKFSFAITEPDAGSNSHNISTVAEKVGDQWVLRGTKTFISGVESADQIVVVARTGKRPDGRGLLSLFVVDPNAEGLARQHVPTAVEVPDQQWTLFFDGVSVGAERLIGNEHEGLRAVFDGLNPERILGAIQTIGIGRYALDKAVRYARERNVWGVPIGAHQAVAHPLAKAKIELEAARLFVQKACMMYDVGDPGVGEVANMAKYAAAEAGVNCLDHAIQVHGGNGVALEYGLTDMYWLARMIKFAPVSHEMVLNYVAEHTLGLPRSY</sequence>
<dbReference type="FunFam" id="1.20.140.10:FF:000012">
    <property type="entry name" value="Acyl-CoA dehydrogenase fadE12"/>
    <property type="match status" value="1"/>
</dbReference>
<dbReference type="EMBL" id="BRXE01000001">
    <property type="protein sequence ID" value="GLB81032.1"/>
    <property type="molecule type" value="Genomic_DNA"/>
</dbReference>
<dbReference type="GO" id="GO:0003995">
    <property type="term" value="F:acyl-CoA dehydrogenase activity"/>
    <property type="evidence" value="ECO:0007669"/>
    <property type="project" value="TreeGrafter"/>
</dbReference>
<dbReference type="PANTHER" id="PTHR48083:SF1">
    <property type="entry name" value="DEHYDROGENASE, PUTATIVE (AFU_ORTHOLOGUE AFUA_7G06510)-RELATED"/>
    <property type="match status" value="1"/>
</dbReference>
<keyword evidence="4 6" id="KW-0274">FAD</keyword>
<evidence type="ECO:0000313" key="12">
    <source>
        <dbReference type="Proteomes" id="UP001064782"/>
    </source>
</evidence>
<dbReference type="InterPro" id="IPR050741">
    <property type="entry name" value="Acyl-CoA_dehydrogenase"/>
</dbReference>
<dbReference type="InterPro" id="IPR037069">
    <property type="entry name" value="AcylCoA_DH/ox_N_sf"/>
</dbReference>
<name>A0A9P3Q6A0_9MYCO</name>
<reference evidence="11" key="1">
    <citation type="submission" date="2022-08" db="EMBL/GenBank/DDBJ databases">
        <title>Mycobacterium kiyosense sp. nov., scotochromogenic slow-glowing species isolated from respiratory specimens.</title>
        <authorList>
            <person name="Fukano H."/>
            <person name="Kazumi Y."/>
            <person name="Sakagami N."/>
            <person name="Ato M."/>
            <person name="Mitarai S."/>
            <person name="Hoshino Y."/>
        </authorList>
    </citation>
    <scope>NUCLEOTIDE SEQUENCE</scope>
    <source>
        <strain evidence="11">1413</strain>
        <strain evidence="10">SRL2020-028</strain>
    </source>
</reference>
<evidence type="ECO:0000259" key="8">
    <source>
        <dbReference type="Pfam" id="PF02770"/>
    </source>
</evidence>
<evidence type="ECO:0000313" key="11">
    <source>
        <dbReference type="EMBL" id="GLD29497.1"/>
    </source>
</evidence>
<comment type="caution">
    <text evidence="11">The sequence shown here is derived from an EMBL/GenBank/DDBJ whole genome shotgun (WGS) entry which is preliminary data.</text>
</comment>
<comment type="similarity">
    <text evidence="2 6">Belongs to the acyl-CoA dehydrogenase family.</text>
</comment>
<protein>
    <submittedName>
        <fullName evidence="11">Acyl-CoA dehydrogenase FadE</fullName>
    </submittedName>
</protein>
<dbReference type="Gene3D" id="1.10.540.10">
    <property type="entry name" value="Acyl-CoA dehydrogenase/oxidase, N-terminal domain"/>
    <property type="match status" value="1"/>
</dbReference>
<dbReference type="Pfam" id="PF02770">
    <property type="entry name" value="Acyl-CoA_dh_M"/>
    <property type="match status" value="1"/>
</dbReference>
<dbReference type="InterPro" id="IPR036250">
    <property type="entry name" value="AcylCo_DH-like_C"/>
</dbReference>
<dbReference type="InterPro" id="IPR009100">
    <property type="entry name" value="AcylCoA_DH/oxidase_NM_dom_sf"/>
</dbReference>
<dbReference type="SUPFAM" id="SSF56645">
    <property type="entry name" value="Acyl-CoA dehydrogenase NM domain-like"/>
    <property type="match status" value="1"/>
</dbReference>
<keyword evidence="5 6" id="KW-0560">Oxidoreductase</keyword>
<evidence type="ECO:0000256" key="6">
    <source>
        <dbReference type="RuleBase" id="RU362125"/>
    </source>
</evidence>
<dbReference type="InterPro" id="IPR006091">
    <property type="entry name" value="Acyl-CoA_Oxase/DH_mid-dom"/>
</dbReference>
<dbReference type="InterPro" id="IPR046373">
    <property type="entry name" value="Acyl-CoA_Oxase/DH_mid-dom_sf"/>
</dbReference>
<evidence type="ECO:0000256" key="5">
    <source>
        <dbReference type="ARBA" id="ARBA00023002"/>
    </source>
</evidence>
<evidence type="ECO:0000256" key="1">
    <source>
        <dbReference type="ARBA" id="ARBA00001974"/>
    </source>
</evidence>
<dbReference type="Pfam" id="PF02771">
    <property type="entry name" value="Acyl-CoA_dh_N"/>
    <property type="match status" value="1"/>
</dbReference>
<dbReference type="InterPro" id="IPR009075">
    <property type="entry name" value="AcylCo_DH/oxidase_C"/>
</dbReference>
<comment type="cofactor">
    <cofactor evidence="1 6">
        <name>FAD</name>
        <dbReference type="ChEBI" id="CHEBI:57692"/>
    </cofactor>
</comment>
<evidence type="ECO:0000256" key="4">
    <source>
        <dbReference type="ARBA" id="ARBA00022827"/>
    </source>
</evidence>
<evidence type="ECO:0000256" key="2">
    <source>
        <dbReference type="ARBA" id="ARBA00009347"/>
    </source>
</evidence>
<evidence type="ECO:0000259" key="9">
    <source>
        <dbReference type="Pfam" id="PF02771"/>
    </source>
</evidence>
<feature type="domain" description="Acyl-CoA oxidase/dehydrogenase middle" evidence="8">
    <location>
        <begin position="135"/>
        <end position="216"/>
    </location>
</feature>
<dbReference type="InterPro" id="IPR013786">
    <property type="entry name" value="AcylCoA_DH/ox_N"/>
</dbReference>
<evidence type="ECO:0000259" key="7">
    <source>
        <dbReference type="Pfam" id="PF00441"/>
    </source>
</evidence>
<evidence type="ECO:0000313" key="10">
    <source>
        <dbReference type="EMBL" id="GLB81032.1"/>
    </source>
</evidence>
<proteinExistence type="inferred from homology"/>